<evidence type="ECO:0000256" key="2">
    <source>
        <dbReference type="ARBA" id="ARBA00023125"/>
    </source>
</evidence>
<dbReference type="SMART" id="SM00347">
    <property type="entry name" value="HTH_MARR"/>
    <property type="match status" value="1"/>
</dbReference>
<dbReference type="InterPro" id="IPR052067">
    <property type="entry name" value="Metal_resp_HTH_trans_reg"/>
</dbReference>
<organism evidence="5 6">
    <name type="scientific">Clostridium faecium</name>
    <dbReference type="NCBI Taxonomy" id="2762223"/>
    <lineage>
        <taxon>Bacteria</taxon>
        <taxon>Bacillati</taxon>
        <taxon>Bacillota</taxon>
        <taxon>Clostridia</taxon>
        <taxon>Eubacteriales</taxon>
        <taxon>Clostridiaceae</taxon>
        <taxon>Clostridium</taxon>
    </lineage>
</organism>
<proteinExistence type="predicted"/>
<keyword evidence="6" id="KW-1185">Reference proteome</keyword>
<evidence type="ECO:0000256" key="1">
    <source>
        <dbReference type="ARBA" id="ARBA00023015"/>
    </source>
</evidence>
<dbReference type="InterPro" id="IPR036388">
    <property type="entry name" value="WH-like_DNA-bd_sf"/>
</dbReference>
<dbReference type="EMBL" id="JACSQB010000063">
    <property type="protein sequence ID" value="MBD8047133.1"/>
    <property type="molecule type" value="Genomic_DNA"/>
</dbReference>
<dbReference type="SUPFAM" id="SSF46785">
    <property type="entry name" value="Winged helix' DNA-binding domain"/>
    <property type="match status" value="1"/>
</dbReference>
<evidence type="ECO:0000313" key="6">
    <source>
        <dbReference type="Proteomes" id="UP000627166"/>
    </source>
</evidence>
<name>A0ABR8YSC7_9CLOT</name>
<dbReference type="Gene3D" id="1.10.10.10">
    <property type="entry name" value="Winged helix-like DNA-binding domain superfamily/Winged helix DNA-binding domain"/>
    <property type="match status" value="1"/>
</dbReference>
<reference evidence="5 6" key="1">
    <citation type="submission" date="2020-08" db="EMBL/GenBank/DDBJ databases">
        <title>A Genomic Blueprint of the Chicken Gut Microbiome.</title>
        <authorList>
            <person name="Gilroy R."/>
            <person name="Ravi A."/>
            <person name="Getino M."/>
            <person name="Pursley I."/>
            <person name="Horton D.L."/>
            <person name="Alikhan N.-F."/>
            <person name="Baker D."/>
            <person name="Gharbi K."/>
            <person name="Hall N."/>
            <person name="Watson M."/>
            <person name="Adriaenssens E.M."/>
            <person name="Foster-Nyarko E."/>
            <person name="Jarju S."/>
            <person name="Secka A."/>
            <person name="Antonio M."/>
            <person name="Oren A."/>
            <person name="Chaudhuri R."/>
            <person name="La Ragione R.M."/>
            <person name="Hildebrand F."/>
            <person name="Pallen M.J."/>
        </authorList>
    </citation>
    <scope>NUCLEOTIDE SEQUENCE [LARGE SCALE GENOMIC DNA]</scope>
    <source>
        <strain evidence="5 6">N37</strain>
    </source>
</reference>
<protein>
    <submittedName>
        <fullName evidence="5">MarR family transcriptional regulator</fullName>
    </submittedName>
</protein>
<evidence type="ECO:0000256" key="3">
    <source>
        <dbReference type="ARBA" id="ARBA00023163"/>
    </source>
</evidence>
<dbReference type="InterPro" id="IPR000835">
    <property type="entry name" value="HTH_MarR-typ"/>
</dbReference>
<gene>
    <name evidence="5" type="ORF">H9637_08790</name>
</gene>
<evidence type="ECO:0000259" key="4">
    <source>
        <dbReference type="PROSITE" id="PS50995"/>
    </source>
</evidence>
<comment type="caution">
    <text evidence="5">The sequence shown here is derived from an EMBL/GenBank/DDBJ whole genome shotgun (WGS) entry which is preliminary data.</text>
</comment>
<dbReference type="PANTHER" id="PTHR35790">
    <property type="entry name" value="HTH-TYPE TRANSCRIPTIONAL REGULATOR PCHR"/>
    <property type="match status" value="1"/>
</dbReference>
<feature type="domain" description="HTH marR-type" evidence="4">
    <location>
        <begin position="4"/>
        <end position="142"/>
    </location>
</feature>
<keyword evidence="2" id="KW-0238">DNA-binding</keyword>
<dbReference type="InterPro" id="IPR036390">
    <property type="entry name" value="WH_DNA-bd_sf"/>
</dbReference>
<dbReference type="Pfam" id="PF01047">
    <property type="entry name" value="MarR"/>
    <property type="match status" value="1"/>
</dbReference>
<accession>A0ABR8YSC7</accession>
<dbReference type="PANTHER" id="PTHR35790:SF4">
    <property type="entry name" value="HTH-TYPE TRANSCRIPTIONAL REGULATOR PCHR"/>
    <property type="match status" value="1"/>
</dbReference>
<sequence length="156" mass="18679">MNKTELIFQNFKEIYDKEDLLSKLTNSHDCFDNFRISEIHCIDLIGRTKDANVTKLSEALGMTRGAISKMTKRMIEQKVITKYQKPDNKKEVYFALTDFGKELYIKHEKAHKNYEKRDMKFFEQINVEEQDIILKFLEDFNNYLESKIKELDVYED</sequence>
<dbReference type="PROSITE" id="PS50995">
    <property type="entry name" value="HTH_MARR_2"/>
    <property type="match status" value="1"/>
</dbReference>
<keyword evidence="3" id="KW-0804">Transcription</keyword>
<dbReference type="Proteomes" id="UP000627166">
    <property type="component" value="Unassembled WGS sequence"/>
</dbReference>
<evidence type="ECO:0000313" key="5">
    <source>
        <dbReference type="EMBL" id="MBD8047133.1"/>
    </source>
</evidence>
<keyword evidence="1" id="KW-0805">Transcription regulation</keyword>